<reference evidence="1 2" key="1">
    <citation type="journal article" date="2014" name="Mol. Plant">
        <title>Chromosome Scale Genome Assembly and Transcriptome Profiling of Nannochloropsis gaditana in Nitrogen Depletion.</title>
        <authorList>
            <person name="Corteggiani Carpinelli E."/>
            <person name="Telatin A."/>
            <person name="Vitulo N."/>
            <person name="Forcato C."/>
            <person name="D'Angelo M."/>
            <person name="Schiavon R."/>
            <person name="Vezzi A."/>
            <person name="Giacometti G.M."/>
            <person name="Morosinotto T."/>
            <person name="Valle G."/>
        </authorList>
    </citation>
    <scope>NUCLEOTIDE SEQUENCE [LARGE SCALE GENOMIC DNA]</scope>
    <source>
        <strain evidence="1 2">B-31</strain>
    </source>
</reference>
<dbReference type="Proteomes" id="UP000019335">
    <property type="component" value="Chromosome 3"/>
</dbReference>
<evidence type="ECO:0000313" key="2">
    <source>
        <dbReference type="Proteomes" id="UP000019335"/>
    </source>
</evidence>
<keyword evidence="2" id="KW-1185">Reference proteome</keyword>
<dbReference type="OrthoDB" id="167314at2759"/>
<sequence length="100" mass="10237">MTVGSTTLTAVGNDDVFMIKLDSSGSPVWATSFGGSEYSRGVGIAVDASGSSYTTGYFDGNMTDFSVSLIKENHVCGATPCLYRGSGGSKCICFGQSAPP</sequence>
<name>W7U889_9STRA</name>
<dbReference type="EMBL" id="AZIL01000198">
    <property type="protein sequence ID" value="EWM29001.1"/>
    <property type="molecule type" value="Genomic_DNA"/>
</dbReference>
<evidence type="ECO:0008006" key="3">
    <source>
        <dbReference type="Google" id="ProtNLM"/>
    </source>
</evidence>
<protein>
    <recommendedName>
        <fullName evidence="3">Bulb-type lectin domain-containing protein</fullName>
    </recommendedName>
</protein>
<evidence type="ECO:0000313" key="1">
    <source>
        <dbReference type="EMBL" id="EWM29001.1"/>
    </source>
</evidence>
<organism evidence="1 2">
    <name type="scientific">Nannochloropsis gaditana</name>
    <dbReference type="NCBI Taxonomy" id="72520"/>
    <lineage>
        <taxon>Eukaryota</taxon>
        <taxon>Sar</taxon>
        <taxon>Stramenopiles</taxon>
        <taxon>Ochrophyta</taxon>
        <taxon>Eustigmatophyceae</taxon>
        <taxon>Eustigmatales</taxon>
        <taxon>Monodopsidaceae</taxon>
        <taxon>Nannochloropsis</taxon>
    </lineage>
</organism>
<comment type="caution">
    <text evidence="1">The sequence shown here is derived from an EMBL/GenBank/DDBJ whole genome shotgun (WGS) entry which is preliminary data.</text>
</comment>
<proteinExistence type="predicted"/>
<accession>W7U889</accession>
<gene>
    <name evidence="1" type="ORF">Naga_100373g1</name>
</gene>
<dbReference type="AlphaFoldDB" id="W7U889"/>